<accession>A0ABS0AYB9</accession>
<protein>
    <submittedName>
        <fullName evidence="1">Uncharacterized protein</fullName>
    </submittedName>
</protein>
<evidence type="ECO:0000313" key="1">
    <source>
        <dbReference type="EMBL" id="MBF5059123.1"/>
    </source>
</evidence>
<dbReference type="Proteomes" id="UP001194714">
    <property type="component" value="Unassembled WGS sequence"/>
</dbReference>
<gene>
    <name evidence="1" type="ORF">NEPTK9_000630</name>
</gene>
<organism evidence="1 2">
    <name type="scientific">Candidatus Neptunichlamydia vexilliferae</name>
    <dbReference type="NCBI Taxonomy" id="1651774"/>
    <lineage>
        <taxon>Bacteria</taxon>
        <taxon>Pseudomonadati</taxon>
        <taxon>Chlamydiota</taxon>
        <taxon>Chlamydiia</taxon>
        <taxon>Parachlamydiales</taxon>
        <taxon>Simkaniaceae</taxon>
        <taxon>Candidatus Neptunichlamydia</taxon>
    </lineage>
</organism>
<reference evidence="1 2" key="1">
    <citation type="submission" date="2020-01" db="EMBL/GenBank/DDBJ databases">
        <title>Draft genome sequence of Cand. Neptunochlamydia vexilliferae K9.</title>
        <authorList>
            <person name="Schulz F."/>
            <person name="Koestlbacher S."/>
            <person name="Wascher F."/>
            <person name="Pizzetti I."/>
            <person name="Horn M."/>
        </authorList>
    </citation>
    <scope>NUCLEOTIDE SEQUENCE [LARGE SCALE GENOMIC DNA]</scope>
    <source>
        <strain evidence="1 2">K9</strain>
    </source>
</reference>
<dbReference type="EMBL" id="JAAEJV010000011">
    <property type="protein sequence ID" value="MBF5059123.1"/>
    <property type="molecule type" value="Genomic_DNA"/>
</dbReference>
<proteinExistence type="predicted"/>
<name>A0ABS0AYB9_9BACT</name>
<keyword evidence="2" id="KW-1185">Reference proteome</keyword>
<evidence type="ECO:0000313" key="2">
    <source>
        <dbReference type="Proteomes" id="UP001194714"/>
    </source>
</evidence>
<sequence length="69" mass="7667">MVEFKLDKSADAALEQADFGKYKEKYSQGKQDLVVLGVNFSSDSRNISDWKGDVFSSSGEKVKTIQSEV</sequence>
<comment type="caution">
    <text evidence="1">The sequence shown here is derived from an EMBL/GenBank/DDBJ whole genome shotgun (WGS) entry which is preliminary data.</text>
</comment>